<dbReference type="AlphaFoldDB" id="A0A0F5G017"/>
<reference evidence="3 4" key="1">
    <citation type="submission" date="2015-03" db="EMBL/GenBank/DDBJ databases">
        <authorList>
            <person name="Hassan Y.I."/>
            <person name="Lepp D."/>
            <person name="Li X.-Z."/>
            <person name="Zhou T."/>
        </authorList>
    </citation>
    <scope>NUCLEOTIDE SEQUENCE [LARGE SCALE GENOMIC DNA]</scope>
    <source>
        <strain evidence="3 4">BD-c194</strain>
    </source>
</reference>
<dbReference type="EMBL" id="JZEX01000006">
    <property type="protein sequence ID" value="KKB13797.1"/>
    <property type="molecule type" value="Genomic_DNA"/>
</dbReference>
<evidence type="ECO:0000256" key="1">
    <source>
        <dbReference type="SAM" id="MobiDB-lite"/>
    </source>
</evidence>
<dbReference type="GO" id="GO:0042597">
    <property type="term" value="C:periplasmic space"/>
    <property type="evidence" value="ECO:0007669"/>
    <property type="project" value="InterPro"/>
</dbReference>
<protein>
    <recommendedName>
        <fullName evidence="5">LTXXQ motif family protein</fullName>
    </recommendedName>
</protein>
<keyword evidence="4" id="KW-1185">Reference proteome</keyword>
<comment type="caution">
    <text evidence="3">The sequence shown here is derived from an EMBL/GenBank/DDBJ whole genome shotgun (WGS) entry which is preliminary data.</text>
</comment>
<feature type="region of interest" description="Disordered" evidence="1">
    <location>
        <begin position="186"/>
        <end position="212"/>
    </location>
</feature>
<dbReference type="OrthoDB" id="7949978at2"/>
<dbReference type="Proteomes" id="UP000033632">
    <property type="component" value="Unassembled WGS sequence"/>
</dbReference>
<evidence type="ECO:0000313" key="3">
    <source>
        <dbReference type="EMBL" id="KKB13797.1"/>
    </source>
</evidence>
<gene>
    <name evidence="3" type="ORF">VE25_00065</name>
</gene>
<evidence type="ECO:0000256" key="2">
    <source>
        <dbReference type="SAM" id="SignalP"/>
    </source>
</evidence>
<proteinExistence type="predicted"/>
<feature type="signal peptide" evidence="2">
    <location>
        <begin position="1"/>
        <end position="28"/>
    </location>
</feature>
<evidence type="ECO:0008006" key="5">
    <source>
        <dbReference type="Google" id="ProtNLM"/>
    </source>
</evidence>
<dbReference type="Pfam" id="PF07813">
    <property type="entry name" value="LTXXQ"/>
    <property type="match status" value="1"/>
</dbReference>
<sequence>MKTISKTALVALTAASVGLAGIGTSAFAQTTTPTQVEAPGKPGDGAHRFHRKGPGGHAGLAERRMMIHHMGGPGAHGPRGGMGLLNFGSAEGLEIAFVRLSYAIDMNEDQRALFDTLKSDALSAQSDFETATEGLRFDRRAEERPDIVEIFNNRIAIETARLEAMQAVQPAFEAFFGSLSDEQKAELAPRRAHFERPGAPAAPEAPEEPAED</sequence>
<dbReference type="RefSeq" id="WP_046106533.1">
    <property type="nucleotide sequence ID" value="NZ_JZEX01000006.1"/>
</dbReference>
<organism evidence="3 4">
    <name type="scientific">Devosia geojensis</name>
    <dbReference type="NCBI Taxonomy" id="443610"/>
    <lineage>
        <taxon>Bacteria</taxon>
        <taxon>Pseudomonadati</taxon>
        <taxon>Pseudomonadota</taxon>
        <taxon>Alphaproteobacteria</taxon>
        <taxon>Hyphomicrobiales</taxon>
        <taxon>Devosiaceae</taxon>
        <taxon>Devosia</taxon>
    </lineage>
</organism>
<dbReference type="STRING" id="443610.VE25_00065"/>
<name>A0A0F5G017_9HYPH</name>
<feature type="compositionally biased region" description="Basic and acidic residues" evidence="1">
    <location>
        <begin position="186"/>
        <end position="196"/>
    </location>
</feature>
<keyword evidence="2" id="KW-0732">Signal</keyword>
<feature type="chain" id="PRO_5002486760" description="LTXXQ motif family protein" evidence="2">
    <location>
        <begin position="29"/>
        <end position="212"/>
    </location>
</feature>
<accession>A0A0F5G017</accession>
<evidence type="ECO:0000313" key="4">
    <source>
        <dbReference type="Proteomes" id="UP000033632"/>
    </source>
</evidence>
<dbReference type="InterPro" id="IPR012899">
    <property type="entry name" value="LTXXQ"/>
</dbReference>
<dbReference type="PATRIC" id="fig|443610.3.peg.3954"/>
<feature type="region of interest" description="Disordered" evidence="1">
    <location>
        <begin position="30"/>
        <end position="58"/>
    </location>
</feature>